<name>A0A7C3IXN0_UNCW3</name>
<feature type="domain" description="EamA" evidence="2">
    <location>
        <begin position="8"/>
        <end position="143"/>
    </location>
</feature>
<dbReference type="Pfam" id="PF00892">
    <property type="entry name" value="EamA"/>
    <property type="match status" value="2"/>
</dbReference>
<feature type="transmembrane region" description="Helical" evidence="1">
    <location>
        <begin position="221"/>
        <end position="243"/>
    </location>
</feature>
<evidence type="ECO:0000313" key="3">
    <source>
        <dbReference type="EMBL" id="HEA87763.1"/>
    </source>
</evidence>
<feature type="transmembrane region" description="Helical" evidence="1">
    <location>
        <begin position="255"/>
        <end position="273"/>
    </location>
</feature>
<reference evidence="4" key="1">
    <citation type="journal article" date="2020" name="mSystems">
        <title>Genome- and Community-Level Interaction Insights into Carbon Utilization and Element Cycling Functions of Hydrothermarchaeota in Hydrothermal Sediment.</title>
        <authorList>
            <person name="Zhou Z."/>
            <person name="Liu Y."/>
            <person name="Xu W."/>
            <person name="Pan J."/>
            <person name="Luo Z.H."/>
            <person name="Li M."/>
        </authorList>
    </citation>
    <scope>NUCLEOTIDE SEQUENCE [LARGE SCALE GENOMIC DNA]</scope>
    <source>
        <strain evidence="3">SpSt-265</strain>
        <strain evidence="4">SpSt-465</strain>
    </source>
</reference>
<organism evidence="4">
    <name type="scientific">candidate division WOR-3 bacterium</name>
    <dbReference type="NCBI Taxonomy" id="2052148"/>
    <lineage>
        <taxon>Bacteria</taxon>
        <taxon>Bacteria division WOR-3</taxon>
    </lineage>
</organism>
<feature type="transmembrane region" description="Helical" evidence="1">
    <location>
        <begin position="125"/>
        <end position="144"/>
    </location>
</feature>
<gene>
    <name evidence="3" type="ORF">ENP94_07145</name>
    <name evidence="4" type="ORF">ENS16_02795</name>
</gene>
<feature type="transmembrane region" description="Helical" evidence="1">
    <location>
        <begin position="39"/>
        <end position="59"/>
    </location>
</feature>
<feature type="transmembrane region" description="Helical" evidence="1">
    <location>
        <begin position="100"/>
        <end position="119"/>
    </location>
</feature>
<dbReference type="Gene3D" id="1.10.3730.20">
    <property type="match status" value="1"/>
</dbReference>
<accession>A0A7C3IXN0</accession>
<evidence type="ECO:0000313" key="4">
    <source>
        <dbReference type="EMBL" id="HFJ53602.1"/>
    </source>
</evidence>
<sequence>MPVNLPFLGETLALLSALFWALAVILFKKSGETVHPLGLNLFKNMVALTLLIPTLVIFHTPLLPRMSSGDYLKFIISGLLGMTLGDTLFFMSLNRLGANLAAITSYTYSPILVIFSLLFLKERILPLQTLGIVMILTALLLISSSRTSKQISRRNLLTGITLGIFSTACTAVGVIIIKPLLAQTPLLWAAALRLLIGMAGVAIVILVLPERRKIIASIFKLQGLGYSTAGTVLGTYLALTVWLGGMKFTQVSVAAPLNQLSNIFIFIFSALFLREPVTRTRLLAIITAGIGATLVFIKQ</sequence>
<feature type="transmembrane region" description="Helical" evidence="1">
    <location>
        <begin position="280"/>
        <end position="297"/>
    </location>
</feature>
<dbReference type="PANTHER" id="PTHR22911:SF137">
    <property type="entry name" value="SOLUTE CARRIER FAMILY 35 MEMBER G2-RELATED"/>
    <property type="match status" value="1"/>
</dbReference>
<feature type="transmembrane region" description="Helical" evidence="1">
    <location>
        <begin position="187"/>
        <end position="209"/>
    </location>
</feature>
<evidence type="ECO:0000256" key="1">
    <source>
        <dbReference type="SAM" id="Phobius"/>
    </source>
</evidence>
<dbReference type="EMBL" id="DSLG01000008">
    <property type="protein sequence ID" value="HEA87763.1"/>
    <property type="molecule type" value="Genomic_DNA"/>
</dbReference>
<comment type="caution">
    <text evidence="4">The sequence shown here is derived from an EMBL/GenBank/DDBJ whole genome shotgun (WGS) entry which is preliminary data.</text>
</comment>
<dbReference type="GO" id="GO:0016020">
    <property type="term" value="C:membrane"/>
    <property type="evidence" value="ECO:0007669"/>
    <property type="project" value="InterPro"/>
</dbReference>
<dbReference type="SUPFAM" id="SSF103481">
    <property type="entry name" value="Multidrug resistance efflux transporter EmrE"/>
    <property type="match status" value="2"/>
</dbReference>
<feature type="transmembrane region" description="Helical" evidence="1">
    <location>
        <begin position="156"/>
        <end position="181"/>
    </location>
</feature>
<dbReference type="InterPro" id="IPR037185">
    <property type="entry name" value="EmrE-like"/>
</dbReference>
<evidence type="ECO:0000259" key="2">
    <source>
        <dbReference type="Pfam" id="PF00892"/>
    </source>
</evidence>
<feature type="transmembrane region" description="Helical" evidence="1">
    <location>
        <begin position="71"/>
        <end position="93"/>
    </location>
</feature>
<proteinExistence type="predicted"/>
<keyword evidence="1" id="KW-1133">Transmembrane helix</keyword>
<dbReference type="PANTHER" id="PTHR22911">
    <property type="entry name" value="ACYL-MALONYL CONDENSING ENZYME-RELATED"/>
    <property type="match status" value="1"/>
</dbReference>
<dbReference type="EMBL" id="DSTU01000004">
    <property type="protein sequence ID" value="HFJ53602.1"/>
    <property type="molecule type" value="Genomic_DNA"/>
</dbReference>
<protein>
    <submittedName>
        <fullName evidence="4">DMT family transporter</fullName>
    </submittedName>
</protein>
<dbReference type="InterPro" id="IPR000620">
    <property type="entry name" value="EamA_dom"/>
</dbReference>
<keyword evidence="1" id="KW-0812">Transmembrane</keyword>
<feature type="domain" description="EamA" evidence="2">
    <location>
        <begin position="158"/>
        <end position="296"/>
    </location>
</feature>
<feature type="transmembrane region" description="Helical" evidence="1">
    <location>
        <begin position="6"/>
        <end position="27"/>
    </location>
</feature>
<keyword evidence="1" id="KW-0472">Membrane</keyword>
<dbReference type="AlphaFoldDB" id="A0A7C3IXN0"/>